<evidence type="ECO:0000256" key="1">
    <source>
        <dbReference type="ARBA" id="ARBA00022747"/>
    </source>
</evidence>
<name>A0A316EHZ1_9ACTN</name>
<evidence type="ECO:0000313" key="5">
    <source>
        <dbReference type="Proteomes" id="UP000245697"/>
    </source>
</evidence>
<dbReference type="SUPFAM" id="SSF116734">
    <property type="entry name" value="DNA methylase specificity domain"/>
    <property type="match status" value="2"/>
</dbReference>
<protein>
    <submittedName>
        <fullName evidence="4">Type I restriction modification DNA specificity domain-containing protein</fullName>
    </submittedName>
</protein>
<gene>
    <name evidence="4" type="ORF">BC793_13582</name>
</gene>
<keyword evidence="1" id="KW-0680">Restriction system</keyword>
<feature type="region of interest" description="Disordered" evidence="3">
    <location>
        <begin position="393"/>
        <end position="418"/>
    </location>
</feature>
<dbReference type="PANTHER" id="PTHR30408">
    <property type="entry name" value="TYPE-1 RESTRICTION ENZYME ECOKI SPECIFICITY PROTEIN"/>
    <property type="match status" value="1"/>
</dbReference>
<dbReference type="CDD" id="cd17260">
    <property type="entry name" value="RMtype1_S_EcoEI-TRD1-CR1_like"/>
    <property type="match status" value="1"/>
</dbReference>
<keyword evidence="2" id="KW-0238">DNA-binding</keyword>
<dbReference type="Proteomes" id="UP000245697">
    <property type="component" value="Unassembled WGS sequence"/>
</dbReference>
<organism evidence="4 5">
    <name type="scientific">Actinoplanes xinjiangensis</name>
    <dbReference type="NCBI Taxonomy" id="512350"/>
    <lineage>
        <taxon>Bacteria</taxon>
        <taxon>Bacillati</taxon>
        <taxon>Actinomycetota</taxon>
        <taxon>Actinomycetes</taxon>
        <taxon>Micromonosporales</taxon>
        <taxon>Micromonosporaceae</taxon>
        <taxon>Actinoplanes</taxon>
    </lineage>
</organism>
<evidence type="ECO:0000256" key="3">
    <source>
        <dbReference type="SAM" id="MobiDB-lite"/>
    </source>
</evidence>
<dbReference type="EMBL" id="QGGR01000035">
    <property type="protein sequence ID" value="PWK31085.1"/>
    <property type="molecule type" value="Genomic_DNA"/>
</dbReference>
<dbReference type="GO" id="GO:0009307">
    <property type="term" value="P:DNA restriction-modification system"/>
    <property type="evidence" value="ECO:0007669"/>
    <property type="project" value="UniProtKB-KW"/>
</dbReference>
<dbReference type="AlphaFoldDB" id="A0A316EHZ1"/>
<dbReference type="Gene3D" id="3.90.220.20">
    <property type="entry name" value="DNA methylase specificity domains"/>
    <property type="match status" value="2"/>
</dbReference>
<dbReference type="GO" id="GO:0003677">
    <property type="term" value="F:DNA binding"/>
    <property type="evidence" value="ECO:0007669"/>
    <property type="project" value="UniProtKB-KW"/>
</dbReference>
<dbReference type="PANTHER" id="PTHR30408:SF13">
    <property type="entry name" value="TYPE I RESTRICTION ENZYME HINDI SPECIFICITY SUBUNIT"/>
    <property type="match status" value="1"/>
</dbReference>
<accession>A0A316EHZ1</accession>
<evidence type="ECO:0000313" key="4">
    <source>
        <dbReference type="EMBL" id="PWK31085.1"/>
    </source>
</evidence>
<dbReference type="InterPro" id="IPR052021">
    <property type="entry name" value="Type-I_RS_S_subunit"/>
</dbReference>
<keyword evidence="5" id="KW-1185">Reference proteome</keyword>
<dbReference type="RefSeq" id="WP_109602368.1">
    <property type="nucleotide sequence ID" value="NZ_BONA01000091.1"/>
</dbReference>
<dbReference type="InterPro" id="IPR044946">
    <property type="entry name" value="Restrct_endonuc_typeI_TRD_sf"/>
</dbReference>
<dbReference type="OrthoDB" id="9798929at2"/>
<reference evidence="4 5" key="1">
    <citation type="submission" date="2018-05" db="EMBL/GenBank/DDBJ databases">
        <title>Genomic Encyclopedia of Archaeal and Bacterial Type Strains, Phase II (KMG-II): from individual species to whole genera.</title>
        <authorList>
            <person name="Goeker M."/>
        </authorList>
    </citation>
    <scope>NUCLEOTIDE SEQUENCE [LARGE SCALE GENOMIC DNA]</scope>
    <source>
        <strain evidence="4 5">DSM 45184</strain>
    </source>
</reference>
<proteinExistence type="predicted"/>
<sequence length="418" mass="45484">MTRRPYRELVVHARGGGWGTDREIDGHDPVAVIRGTDFAAVRSGRTDAVPRRWEKRSLIAPRRVRPGDVLLEISGGSAARGQTTGRSLFVGPDVLPAFEVPVIPASFCRLVRFDPTVVDPRYAYYGLRDMYLSGRAGDYENQSTGISNFQFGRFLDAELLRVPPLDEQRRIVAVLSALDDKIEINDRVVTAYEELLRAEFQALTGTGGASVPVTDLVDFNPRTARPDPAGAPYVDMAALPTHVAGIRSWSHRPPRGGSRFRNGDTLLARITPCLENGKTGYVDFLAPDETATGSGEFIVLRARPGVPPQFPYFLARDDRFRGHAVRKMAGSSGRQRVSATDAADFRISTPDPQRLAAFGERAGAAFAHMAALLTEVRALEALRDTVLPELMAGRQPLPAPAPACTSDGTEDAGSSVYE</sequence>
<comment type="caution">
    <text evidence="4">The sequence shown here is derived from an EMBL/GenBank/DDBJ whole genome shotgun (WGS) entry which is preliminary data.</text>
</comment>
<evidence type="ECO:0000256" key="2">
    <source>
        <dbReference type="ARBA" id="ARBA00023125"/>
    </source>
</evidence>